<accession>A0A7W5E7B5</accession>
<dbReference type="Proteomes" id="UP000584325">
    <property type="component" value="Unassembled WGS sequence"/>
</dbReference>
<proteinExistence type="predicted"/>
<dbReference type="RefSeq" id="WP_229422494.1">
    <property type="nucleotide sequence ID" value="NZ_CP040017.1"/>
</dbReference>
<dbReference type="AlphaFoldDB" id="A0A7W5E7B5"/>
<reference evidence="1 2" key="1">
    <citation type="submission" date="2020-08" db="EMBL/GenBank/DDBJ databases">
        <title>Genomic Encyclopedia of Type Strains, Phase III (KMG-III): the genomes of soil and plant-associated and newly described type strains.</title>
        <authorList>
            <person name="Whitman W."/>
        </authorList>
    </citation>
    <scope>NUCLEOTIDE SEQUENCE [LARGE SCALE GENOMIC DNA]</scope>
    <source>
        <strain evidence="1 2">CECT 7753</strain>
    </source>
</reference>
<gene>
    <name evidence="1" type="ORF">FHS02_000163</name>
</gene>
<comment type="caution">
    <text evidence="1">The sequence shown here is derived from an EMBL/GenBank/DDBJ whole genome shotgun (WGS) entry which is preliminary data.</text>
</comment>
<organism evidence="1 2">
    <name type="scientific">Pseudoduganella umbonata</name>
    <dbReference type="NCBI Taxonomy" id="864828"/>
    <lineage>
        <taxon>Bacteria</taxon>
        <taxon>Pseudomonadati</taxon>
        <taxon>Pseudomonadota</taxon>
        <taxon>Betaproteobacteria</taxon>
        <taxon>Burkholderiales</taxon>
        <taxon>Oxalobacteraceae</taxon>
        <taxon>Telluria group</taxon>
        <taxon>Pseudoduganella</taxon>
    </lineage>
</organism>
<dbReference type="EMBL" id="JACHXS010000001">
    <property type="protein sequence ID" value="MBB3219376.1"/>
    <property type="molecule type" value="Genomic_DNA"/>
</dbReference>
<sequence>MYFRMTRAGRVFAQSAGWIRLTLPFARWQCRARVAGATLLMAGVPAALAGVAAAGVAPSASAPAALVRAALVRAAWSTAASSNIAEATALPAFAMAPYPLPLPAAVSRLPVLPPPLQAASLSGSGAGALGDASLAELRGGTETPWSDMRLNGTVGGNSAVHVVTGSNSITDGAFSNASGLPMVIQNSGANVLIQNATIVNVQIR</sequence>
<evidence type="ECO:0000313" key="1">
    <source>
        <dbReference type="EMBL" id="MBB3219376.1"/>
    </source>
</evidence>
<evidence type="ECO:0000313" key="2">
    <source>
        <dbReference type="Proteomes" id="UP000584325"/>
    </source>
</evidence>
<protein>
    <submittedName>
        <fullName evidence="1">Uncharacterized protein</fullName>
    </submittedName>
</protein>
<name>A0A7W5E7B5_9BURK</name>